<evidence type="ECO:0000256" key="1">
    <source>
        <dbReference type="SAM" id="MobiDB-lite"/>
    </source>
</evidence>
<evidence type="ECO:0000313" key="2">
    <source>
        <dbReference type="EMBL" id="EFY85933.1"/>
    </source>
</evidence>
<dbReference type="OMA" id="GDAWIKW"/>
<dbReference type="GeneID" id="19252327"/>
<reference evidence="2 3" key="1">
    <citation type="journal article" date="2011" name="PLoS Genet.">
        <title>Genome sequencing and comparative transcriptomics of the model entomopathogenic fungi Metarhizium anisopliae and M. acridum.</title>
        <authorList>
            <person name="Gao Q."/>
            <person name="Jin K."/>
            <person name="Ying S.H."/>
            <person name="Zhang Y."/>
            <person name="Xiao G."/>
            <person name="Shang Y."/>
            <person name="Duan Z."/>
            <person name="Hu X."/>
            <person name="Xie X.Q."/>
            <person name="Zhou G."/>
            <person name="Peng G."/>
            <person name="Luo Z."/>
            <person name="Huang W."/>
            <person name="Wang B."/>
            <person name="Fang W."/>
            <person name="Wang S."/>
            <person name="Zhong Y."/>
            <person name="Ma L.J."/>
            <person name="St Leger R.J."/>
            <person name="Zhao G.P."/>
            <person name="Pei Y."/>
            <person name="Feng M.G."/>
            <person name="Xia Y."/>
            <person name="Wang C."/>
        </authorList>
    </citation>
    <scope>NUCLEOTIDE SEQUENCE [LARGE SCALE GENOMIC DNA]</scope>
    <source>
        <strain evidence="2 3">CQMa 102</strain>
    </source>
</reference>
<dbReference type="eggNOG" id="ENOG502T526">
    <property type="taxonomic scope" value="Eukaryota"/>
</dbReference>
<dbReference type="OrthoDB" id="3541842at2759"/>
<accession>E9EDR8</accession>
<protein>
    <submittedName>
        <fullName evidence="2">Uncharacterized protein</fullName>
    </submittedName>
</protein>
<gene>
    <name evidence="2" type="ORF">MAC_08016</name>
</gene>
<organism evidence="3">
    <name type="scientific">Metarhizium acridum (strain CQMa 102)</name>
    <dbReference type="NCBI Taxonomy" id="655827"/>
    <lineage>
        <taxon>Eukaryota</taxon>
        <taxon>Fungi</taxon>
        <taxon>Dikarya</taxon>
        <taxon>Ascomycota</taxon>
        <taxon>Pezizomycotina</taxon>
        <taxon>Sordariomycetes</taxon>
        <taxon>Hypocreomycetidae</taxon>
        <taxon>Hypocreales</taxon>
        <taxon>Clavicipitaceae</taxon>
        <taxon>Metarhizium</taxon>
    </lineage>
</organism>
<feature type="region of interest" description="Disordered" evidence="1">
    <location>
        <begin position="1"/>
        <end position="30"/>
    </location>
</feature>
<name>E9EDR8_METAQ</name>
<sequence>MSSEADNTAPVRELDEAEFENGQPKDGDAWIKWDVKNGKDRTETRAIGVDHSLSGSPYIQGVEIRSAPVTLHVWV</sequence>
<dbReference type="HOGENOM" id="CLU_164166_1_0_1"/>
<proteinExistence type="predicted"/>
<dbReference type="Proteomes" id="UP000002499">
    <property type="component" value="Unassembled WGS sequence"/>
</dbReference>
<dbReference type="AlphaFoldDB" id="E9EDR8"/>
<dbReference type="EMBL" id="GL698561">
    <property type="protein sequence ID" value="EFY85933.1"/>
    <property type="molecule type" value="Genomic_DNA"/>
</dbReference>
<dbReference type="KEGG" id="maw:19252327"/>
<dbReference type="InParanoid" id="E9EDR8"/>
<keyword evidence="3" id="KW-1185">Reference proteome</keyword>
<evidence type="ECO:0000313" key="3">
    <source>
        <dbReference type="Proteomes" id="UP000002499"/>
    </source>
</evidence>